<gene>
    <name evidence="1" type="ORF">SHK19_18415</name>
</gene>
<evidence type="ECO:0000313" key="1">
    <source>
        <dbReference type="EMBL" id="WQQ25928.1"/>
    </source>
</evidence>
<dbReference type="Proteomes" id="UP001327225">
    <property type="component" value="Chromosome"/>
</dbReference>
<dbReference type="RefSeq" id="WP_322454948.1">
    <property type="nucleotide sequence ID" value="NZ_CP141059.1"/>
</dbReference>
<proteinExistence type="predicted"/>
<evidence type="ECO:0000313" key="2">
    <source>
        <dbReference type="Proteomes" id="UP001327225"/>
    </source>
</evidence>
<reference evidence="2" key="1">
    <citation type="submission" date="2023-12" db="EMBL/GenBank/DDBJ databases">
        <title>Novel species in genus Nocardioides.</title>
        <authorList>
            <person name="Zhou H."/>
        </authorList>
    </citation>
    <scope>NUCLEOTIDE SEQUENCE [LARGE SCALE GENOMIC DNA]</scope>
    <source>
        <strain evidence="2">HM61</strain>
    </source>
</reference>
<accession>A0ABZ0ZR30</accession>
<dbReference type="EMBL" id="CP141059">
    <property type="protein sequence ID" value="WQQ25928.1"/>
    <property type="molecule type" value="Genomic_DNA"/>
</dbReference>
<name>A0ABZ0ZR30_9ACTN</name>
<organism evidence="1 2">
    <name type="scientific">Nocardioides bizhenqiangii</name>
    <dbReference type="NCBI Taxonomy" id="3095076"/>
    <lineage>
        <taxon>Bacteria</taxon>
        <taxon>Bacillati</taxon>
        <taxon>Actinomycetota</taxon>
        <taxon>Actinomycetes</taxon>
        <taxon>Propionibacteriales</taxon>
        <taxon>Nocardioidaceae</taxon>
        <taxon>Nocardioides</taxon>
    </lineage>
</organism>
<protein>
    <submittedName>
        <fullName evidence="1">Uncharacterized protein</fullName>
    </submittedName>
</protein>
<sequence>MKPTNYAITVRGRLGPALIDAFEGMSVTTSPTQTLLEGRIVDQAALHGVLELIESLGLELLDVRRLDTPTP</sequence>
<keyword evidence="2" id="KW-1185">Reference proteome</keyword>